<feature type="domain" description="GmrSD restriction endonucleases N-terminal" evidence="1">
    <location>
        <begin position="20"/>
        <end position="239"/>
    </location>
</feature>
<dbReference type="PANTHER" id="PTHR35149">
    <property type="entry name" value="SLL5132 PROTEIN"/>
    <property type="match status" value="1"/>
</dbReference>
<dbReference type="RefSeq" id="WP_243066761.1">
    <property type="nucleotide sequence ID" value="NZ_JAIVFK010000042.1"/>
</dbReference>
<keyword evidence="3" id="KW-0378">Hydrolase</keyword>
<evidence type="ECO:0000313" key="3">
    <source>
        <dbReference type="EMBL" id="MCI4682765.1"/>
    </source>
</evidence>
<name>A0ABS9Z508_9HYPH</name>
<accession>A0ABS9Z508</accession>
<dbReference type="GO" id="GO:0004519">
    <property type="term" value="F:endonuclease activity"/>
    <property type="evidence" value="ECO:0007669"/>
    <property type="project" value="UniProtKB-KW"/>
</dbReference>
<reference evidence="3" key="1">
    <citation type="journal article" date="2022" name="ISME J.">
        <title>Identification of active gaseous-alkane degraders at natural gas seeps.</title>
        <authorList>
            <person name="Farhan Ul Haque M."/>
            <person name="Hernandez M."/>
            <person name="Crombie A.T."/>
            <person name="Murrell J.C."/>
        </authorList>
    </citation>
    <scope>NUCLEOTIDE SEQUENCE</scope>
    <source>
        <strain evidence="3">PC2</strain>
    </source>
</reference>
<dbReference type="PANTHER" id="PTHR35149:SF2">
    <property type="entry name" value="DUF262 DOMAIN-CONTAINING PROTEIN"/>
    <property type="match status" value="1"/>
</dbReference>
<evidence type="ECO:0000259" key="1">
    <source>
        <dbReference type="Pfam" id="PF03235"/>
    </source>
</evidence>
<evidence type="ECO:0000313" key="4">
    <source>
        <dbReference type="Proteomes" id="UP001139104"/>
    </source>
</evidence>
<evidence type="ECO:0000259" key="2">
    <source>
        <dbReference type="Pfam" id="PF07510"/>
    </source>
</evidence>
<dbReference type="InterPro" id="IPR004919">
    <property type="entry name" value="GmrSD_N"/>
</dbReference>
<comment type="caution">
    <text evidence="3">The sequence shown here is derived from an EMBL/GenBank/DDBJ whole genome shotgun (WGS) entry which is preliminary data.</text>
</comment>
<proteinExistence type="predicted"/>
<protein>
    <submittedName>
        <fullName evidence="3">DUF262 domain-containing HNH endonuclease family protein</fullName>
    </submittedName>
</protein>
<sequence length="565" mass="63937">MDHASTGLNFEERGIADAIAQRTLRVPLNQRPYAWTEEEVQTLVDDLYRAFDEGATIYFLGTIVLTRGNNKQWEVADGQQRLATTSILIAAVRDFLIELGDDAGAAKYQSTFLLDYDPRKKDFSPKFYLNYEDHDFFLSTILKPPKERKVFAGQHFNSHDRLAAAAKLASNHVRKMVAAFPLNEKASRLYDWIDFLREAAKIIIIMVPGKVGNAFKMFETLNARGMEASQLDILKNFLFDLAKDRLAEVHPRWIQMISTIEGLGEDGLLLKFVRHFWISQHGPTTERDLGSSVEAFVKSERQAAEIITALSSNASDYVAILKPRDHPRWNELSRTAKGSLYTISHELGGEQIRPLILAVARNFPAKEAEKAFEIMVSWSVRFLIAGGGGGGVLDKNYGSRAREITKGELTTAKQLKERMSEVVPNDEVFKRAFSSATVRKNNLARYYLKALELYVKDETRPQLLPNEDTSAVNLEHVLPVTPSEDWDIEPDIASAYYKRIGNMALLNSRQNVDLGNKSFVEKKPILKISPFILTSEIAKQRTWGPKQIEKRQAELAEFAVKVWPI</sequence>
<dbReference type="Proteomes" id="UP001139104">
    <property type="component" value="Unassembled WGS sequence"/>
</dbReference>
<keyword evidence="3" id="KW-0255">Endonuclease</keyword>
<keyword evidence="4" id="KW-1185">Reference proteome</keyword>
<dbReference type="Pfam" id="PF07510">
    <property type="entry name" value="GmrSD_C"/>
    <property type="match status" value="1"/>
</dbReference>
<dbReference type="EMBL" id="JAIVFP010000001">
    <property type="protein sequence ID" value="MCI4682765.1"/>
    <property type="molecule type" value="Genomic_DNA"/>
</dbReference>
<keyword evidence="3" id="KW-0540">Nuclease</keyword>
<dbReference type="InterPro" id="IPR011089">
    <property type="entry name" value="GmrSD_C"/>
</dbReference>
<gene>
    <name evidence="3" type="ORF">K2U94_08285</name>
</gene>
<dbReference type="Pfam" id="PF03235">
    <property type="entry name" value="GmrSD_N"/>
    <property type="match status" value="1"/>
</dbReference>
<organism evidence="3 4">
    <name type="scientific">Candidatus Rhodoblastus alkanivorans</name>
    <dbReference type="NCBI Taxonomy" id="2954117"/>
    <lineage>
        <taxon>Bacteria</taxon>
        <taxon>Pseudomonadati</taxon>
        <taxon>Pseudomonadota</taxon>
        <taxon>Alphaproteobacteria</taxon>
        <taxon>Hyphomicrobiales</taxon>
        <taxon>Rhodoblastaceae</taxon>
        <taxon>Rhodoblastus</taxon>
    </lineage>
</organism>
<feature type="domain" description="GmrSD restriction endonucleases C-terminal" evidence="2">
    <location>
        <begin position="424"/>
        <end position="557"/>
    </location>
</feature>